<sequence length="910" mass="102881">MSVARSRSADIFANLDTYSSPDSSSSGGKQPRRGKCSDATSALPGCSKNKYTFTVQKNHHEHRGHDEQHPRDALLRARAAHHARHAPPAWRLRFDQLVPRALQPPHAHHDPAIQHDDHRQRHPVRYETDYTYTATVTTNDLEIESMECRICLSNISIMRMLIGCQSRVASITRLQFLQNYRRELMNCFEYFILYVKHKQVFIMCWDTAVTPLYTKNSLFNYSSRGANRLRAIIEGSLSPRGANRLQIFFVLGLSDSRQPNSFFYWVDSYRENSIIIAIGLVYHNLHYLLTHYLIHSNRDLTFCKVKPATLKLLSITLFTRLSRKGYVFAHIFNVCLNDSSSKRLIGPCPVLVTCALGNDKVIGRKETYGHKQMSKVTVTAESICRANNDVFVLSALPARRRLLPAPRGADLPYRRLRLQLNKLQFKRAPQDNLKTDHFLFERQMQFHANSICNFRLENAIIFALWQAPRLDSSLSKKVSQQNYFHLLIVHSAAQGSWQGRHAMLGPWIRSLNISLVNETLQLMISKKLMIEILNTKKEHELKMQILKKQLRSEKGRGTLDALLCTTYCRSQLYLSRQLSQLHPELTMPMFSEITARFQTARTEVRQLLLQYLLPWLVNIELVDPNVPPANPLSYIEYYADAGRGGRREGLGSAEATEMVLNNLFYITAKFSDNHPKEIEELWSTLCACWPNNLKVIIRYLIIVSGMAPNELLPYAKRVVLYLARSRPERLLDEMMTELQTVETLNCLIERTETPPFYRLTSMRKATSGHSDGPGTGSQDATGRTGELAPVEKGTIHTKRHSGEDPAKATGAKAPETPGPRAPDKRASAPPCVTPPAEDEPPPPSDGDATPTGLCPESSATPTGGSAPATPQEARAEPPQPRPLPMPEYGGFFALLTEYLPDNNQPISGFH</sequence>
<feature type="domain" description="Cell morphogenesis central region" evidence="3">
    <location>
        <begin position="656"/>
        <end position="740"/>
    </location>
</feature>
<dbReference type="Proteomes" id="UP001549921">
    <property type="component" value="Unassembled WGS sequence"/>
</dbReference>
<protein>
    <recommendedName>
        <fullName evidence="3">Cell morphogenesis central region domain-containing protein</fullName>
    </recommendedName>
</protein>
<dbReference type="EMBL" id="JBEDNZ010000001">
    <property type="protein sequence ID" value="KAL0852447.1"/>
    <property type="molecule type" value="Genomic_DNA"/>
</dbReference>
<organism evidence="4 5">
    <name type="scientific">Loxostege sticticalis</name>
    <name type="common">Beet webworm moth</name>
    <dbReference type="NCBI Taxonomy" id="481309"/>
    <lineage>
        <taxon>Eukaryota</taxon>
        <taxon>Metazoa</taxon>
        <taxon>Ecdysozoa</taxon>
        <taxon>Arthropoda</taxon>
        <taxon>Hexapoda</taxon>
        <taxon>Insecta</taxon>
        <taxon>Pterygota</taxon>
        <taxon>Neoptera</taxon>
        <taxon>Endopterygota</taxon>
        <taxon>Lepidoptera</taxon>
        <taxon>Glossata</taxon>
        <taxon>Ditrysia</taxon>
        <taxon>Pyraloidea</taxon>
        <taxon>Crambidae</taxon>
        <taxon>Pyraustinae</taxon>
        <taxon>Loxostege</taxon>
    </lineage>
</organism>
<reference evidence="4 5" key="1">
    <citation type="submission" date="2024-06" db="EMBL/GenBank/DDBJ databases">
        <title>A chromosome-level genome assembly of beet webworm, Loxostege sticticalis.</title>
        <authorList>
            <person name="Zhang Y."/>
        </authorList>
    </citation>
    <scope>NUCLEOTIDE SEQUENCE [LARGE SCALE GENOMIC DNA]</scope>
    <source>
        <strain evidence="4">AQ028</strain>
        <tissue evidence="4">Male pupae</tissue>
    </source>
</reference>
<dbReference type="AlphaFoldDB" id="A0ABD0TSV7"/>
<dbReference type="InterPro" id="IPR029473">
    <property type="entry name" value="MOR2-PAG1_mid"/>
</dbReference>
<evidence type="ECO:0000313" key="5">
    <source>
        <dbReference type="Proteomes" id="UP001549921"/>
    </source>
</evidence>
<dbReference type="PANTHER" id="PTHR12295">
    <property type="entry name" value="FURRY-RELATED"/>
    <property type="match status" value="1"/>
</dbReference>
<feature type="region of interest" description="Disordered" evidence="2">
    <location>
        <begin position="763"/>
        <end position="888"/>
    </location>
</feature>
<dbReference type="PANTHER" id="PTHR12295:SF30">
    <property type="entry name" value="PROTEIN FURRY"/>
    <property type="match status" value="1"/>
</dbReference>
<gene>
    <name evidence="4" type="ORF">ABMA28_000623</name>
</gene>
<keyword evidence="1" id="KW-0175">Coiled coil</keyword>
<evidence type="ECO:0000256" key="2">
    <source>
        <dbReference type="SAM" id="MobiDB-lite"/>
    </source>
</evidence>
<dbReference type="InterPro" id="IPR039867">
    <property type="entry name" value="Furry/Tao3/Mor2"/>
</dbReference>
<feature type="coiled-coil region" evidence="1">
    <location>
        <begin position="529"/>
        <end position="556"/>
    </location>
</feature>
<evidence type="ECO:0000259" key="3">
    <source>
        <dbReference type="Pfam" id="PF14228"/>
    </source>
</evidence>
<accession>A0ABD0TSV7</accession>
<comment type="caution">
    <text evidence="4">The sequence shown here is derived from an EMBL/GenBank/DDBJ whole genome shotgun (WGS) entry which is preliminary data.</text>
</comment>
<dbReference type="Pfam" id="PF14228">
    <property type="entry name" value="MOR2-PAG1_mid"/>
    <property type="match status" value="1"/>
</dbReference>
<name>A0ABD0TSV7_LOXSC</name>
<proteinExistence type="predicted"/>
<feature type="region of interest" description="Disordered" evidence="2">
    <location>
        <begin position="1"/>
        <end position="41"/>
    </location>
</feature>
<evidence type="ECO:0000256" key="1">
    <source>
        <dbReference type="SAM" id="Coils"/>
    </source>
</evidence>
<feature type="non-terminal residue" evidence="4">
    <location>
        <position position="910"/>
    </location>
</feature>
<evidence type="ECO:0000313" key="4">
    <source>
        <dbReference type="EMBL" id="KAL0852447.1"/>
    </source>
</evidence>